<evidence type="ECO:0000256" key="7">
    <source>
        <dbReference type="SAM" id="MobiDB-lite"/>
    </source>
</evidence>
<evidence type="ECO:0000259" key="8">
    <source>
        <dbReference type="PROSITE" id="PS50845"/>
    </source>
</evidence>
<dbReference type="Proteomes" id="UP000557566">
    <property type="component" value="Unassembled WGS sequence"/>
</dbReference>
<comment type="caution">
    <text evidence="9">The sequence shown here is derived from an EMBL/GenBank/DDBJ whole genome shotgun (WGS) entry which is preliminary data.</text>
</comment>
<organism evidence="9 10">
    <name type="scientific">Ophiocordyceps sinensis</name>
    <dbReference type="NCBI Taxonomy" id="72228"/>
    <lineage>
        <taxon>Eukaryota</taxon>
        <taxon>Fungi</taxon>
        <taxon>Dikarya</taxon>
        <taxon>Ascomycota</taxon>
        <taxon>Pezizomycotina</taxon>
        <taxon>Sordariomycetes</taxon>
        <taxon>Hypocreomycetidae</taxon>
        <taxon>Hypocreales</taxon>
        <taxon>Ophiocordycipitaceae</taxon>
        <taxon>Ophiocordyceps</taxon>
    </lineage>
</organism>
<reference evidence="9 10" key="1">
    <citation type="journal article" date="2020" name="Genome Biol. Evol.">
        <title>A new high-quality draft genome assembly of the Chinese cordyceps Ophiocordyceps sinensis.</title>
        <authorList>
            <person name="Shu R."/>
            <person name="Zhang J."/>
            <person name="Meng Q."/>
            <person name="Zhang H."/>
            <person name="Zhou G."/>
            <person name="Li M."/>
            <person name="Wu P."/>
            <person name="Zhao Y."/>
            <person name="Chen C."/>
            <person name="Qin Q."/>
        </authorList>
    </citation>
    <scope>NUCLEOTIDE SEQUENCE [LARGE SCALE GENOMIC DNA]</scope>
    <source>
        <strain evidence="9 10">IOZ07</strain>
    </source>
</reference>
<keyword evidence="4 6" id="KW-1133">Transmembrane helix</keyword>
<feature type="transmembrane region" description="Helical" evidence="6">
    <location>
        <begin position="177"/>
        <end position="197"/>
    </location>
</feature>
<evidence type="ECO:0000313" key="9">
    <source>
        <dbReference type="EMBL" id="KAF4513554.1"/>
    </source>
</evidence>
<name>A0A8H4PZY2_9HYPO</name>
<evidence type="ECO:0000313" key="10">
    <source>
        <dbReference type="Proteomes" id="UP000557566"/>
    </source>
</evidence>
<dbReference type="AlphaFoldDB" id="A0A8H4PZY2"/>
<evidence type="ECO:0000256" key="4">
    <source>
        <dbReference type="ARBA" id="ARBA00022989"/>
    </source>
</evidence>
<dbReference type="EMBL" id="JAAVMX010000001">
    <property type="protein sequence ID" value="KAF4513554.1"/>
    <property type="molecule type" value="Genomic_DNA"/>
</dbReference>
<keyword evidence="3 6" id="KW-0256">Endoplasmic reticulum</keyword>
<dbReference type="PROSITE" id="PS50845">
    <property type="entry name" value="RETICULON"/>
    <property type="match status" value="1"/>
</dbReference>
<evidence type="ECO:0000256" key="1">
    <source>
        <dbReference type="ARBA" id="ARBA00004477"/>
    </source>
</evidence>
<keyword evidence="2 6" id="KW-0812">Transmembrane</keyword>
<feature type="transmembrane region" description="Helical" evidence="6">
    <location>
        <begin position="203"/>
        <end position="223"/>
    </location>
</feature>
<dbReference type="OrthoDB" id="567788at2759"/>
<accession>A0A8H4PZY2</accession>
<dbReference type="GO" id="GO:0005789">
    <property type="term" value="C:endoplasmic reticulum membrane"/>
    <property type="evidence" value="ECO:0007669"/>
    <property type="project" value="UniProtKB-SubCell"/>
</dbReference>
<feature type="region of interest" description="Disordered" evidence="7">
    <location>
        <begin position="280"/>
        <end position="333"/>
    </location>
</feature>
<dbReference type="InterPro" id="IPR003388">
    <property type="entry name" value="Reticulon"/>
</dbReference>
<evidence type="ECO:0000256" key="6">
    <source>
        <dbReference type="RuleBase" id="RU363132"/>
    </source>
</evidence>
<keyword evidence="5 6" id="KW-0472">Membrane</keyword>
<sequence>MSDPVDAPPATNGGGSFEAAKTNVASAYDSVTNGPVAQNVKDHTAKASSELSTLAASRRTPANPAATGQSLTHYHSFFSELLSWDNPRASAIAYVTTVSLIFAARYLDVTRYVFKLSWMALAVTVSAEAAGKLVLNHGLATQMRPRRYYTVARSTLDNMIGDVHELANFFVIEAQRILFAENIGASAAACVAAFLSYHLAKLVPYWGLAVIATTVAFIVPLVYTSNQELIDHHIKNASEVISAQTAQARNVAQKQAENLTSMGKQYAGDYTGKVQEMIRGRSASPEATTKPEPTVKELELPSPPTDDPVKSTEPEGKVPAGPVVPEQEPLIAS</sequence>
<dbReference type="Pfam" id="PF02453">
    <property type="entry name" value="Reticulon"/>
    <property type="match status" value="1"/>
</dbReference>
<evidence type="ECO:0000256" key="2">
    <source>
        <dbReference type="ARBA" id="ARBA00022692"/>
    </source>
</evidence>
<feature type="compositionally biased region" description="Basic and acidic residues" evidence="7">
    <location>
        <begin position="307"/>
        <end position="316"/>
    </location>
</feature>
<feature type="domain" description="Reticulon" evidence="8">
    <location>
        <begin position="78"/>
        <end position="275"/>
    </location>
</feature>
<comment type="subcellular location">
    <subcellularLocation>
        <location evidence="1 6">Endoplasmic reticulum membrane</location>
        <topology evidence="1 6">Multi-pass membrane protein</topology>
    </subcellularLocation>
</comment>
<evidence type="ECO:0000256" key="5">
    <source>
        <dbReference type="ARBA" id="ARBA00023136"/>
    </source>
</evidence>
<evidence type="ECO:0000256" key="3">
    <source>
        <dbReference type="ARBA" id="ARBA00022824"/>
    </source>
</evidence>
<protein>
    <recommendedName>
        <fullName evidence="6">Reticulon-like protein</fullName>
    </recommendedName>
</protein>
<keyword evidence="10" id="KW-1185">Reference proteome</keyword>
<gene>
    <name evidence="9" type="ORF">G6O67_000812</name>
</gene>
<proteinExistence type="predicted"/>